<evidence type="ECO:0000313" key="4">
    <source>
        <dbReference type="EMBL" id="RDI65063.1"/>
    </source>
</evidence>
<dbReference type="InterPro" id="IPR002938">
    <property type="entry name" value="FAD-bd"/>
</dbReference>
<keyword evidence="5" id="KW-1185">Reference proteome</keyword>
<keyword evidence="1" id="KW-0560">Oxidoreductase</keyword>
<dbReference type="PRINTS" id="PR00420">
    <property type="entry name" value="RNGMNOXGNASE"/>
</dbReference>
<dbReference type="GO" id="GO:0071949">
    <property type="term" value="F:FAD binding"/>
    <property type="evidence" value="ECO:0007669"/>
    <property type="project" value="InterPro"/>
</dbReference>
<evidence type="ECO:0000256" key="1">
    <source>
        <dbReference type="ARBA" id="ARBA00023002"/>
    </source>
</evidence>
<dbReference type="SUPFAM" id="SSF51905">
    <property type="entry name" value="FAD/NAD(P)-binding domain"/>
    <property type="match status" value="1"/>
</dbReference>
<accession>A0A370I2W0</accession>
<keyword evidence="2" id="KW-0503">Monooxygenase</keyword>
<gene>
    <name evidence="4" type="ORF">DFR76_107441</name>
</gene>
<reference evidence="4 5" key="1">
    <citation type="submission" date="2018-07" db="EMBL/GenBank/DDBJ databases">
        <title>Genomic Encyclopedia of Type Strains, Phase IV (KMG-IV): sequencing the most valuable type-strain genomes for metagenomic binning, comparative biology and taxonomic classification.</title>
        <authorList>
            <person name="Goeker M."/>
        </authorList>
    </citation>
    <scope>NUCLEOTIDE SEQUENCE [LARGE SCALE GENOMIC DNA]</scope>
    <source>
        <strain evidence="4 5">DSM 44290</strain>
    </source>
</reference>
<dbReference type="InterPro" id="IPR050493">
    <property type="entry name" value="FAD-dep_Monooxygenase_BioMet"/>
</dbReference>
<evidence type="ECO:0000313" key="5">
    <source>
        <dbReference type="Proteomes" id="UP000254869"/>
    </source>
</evidence>
<dbReference type="InterPro" id="IPR036188">
    <property type="entry name" value="FAD/NAD-bd_sf"/>
</dbReference>
<protein>
    <submittedName>
        <fullName evidence="4">2-polyprenyl-6-methoxyphenol hydroxylase-like FAD-dependent oxidoreductase</fullName>
    </submittedName>
</protein>
<dbReference type="Proteomes" id="UP000254869">
    <property type="component" value="Unassembled WGS sequence"/>
</dbReference>
<dbReference type="GO" id="GO:0004497">
    <property type="term" value="F:monooxygenase activity"/>
    <property type="evidence" value="ECO:0007669"/>
    <property type="project" value="UniProtKB-KW"/>
</dbReference>
<dbReference type="Pfam" id="PF01494">
    <property type="entry name" value="FAD_binding_3"/>
    <property type="match status" value="1"/>
</dbReference>
<comment type="caution">
    <text evidence="4">The sequence shown here is derived from an EMBL/GenBank/DDBJ whole genome shotgun (WGS) entry which is preliminary data.</text>
</comment>
<dbReference type="Gene3D" id="3.50.50.60">
    <property type="entry name" value="FAD/NAD(P)-binding domain"/>
    <property type="match status" value="1"/>
</dbReference>
<feature type="domain" description="FAD-binding" evidence="3">
    <location>
        <begin position="3"/>
        <end position="324"/>
    </location>
</feature>
<evidence type="ECO:0000259" key="3">
    <source>
        <dbReference type="Pfam" id="PF01494"/>
    </source>
</evidence>
<sequence>MPKVVVVGGGIGGLATAIAFRRRGWEIEVLERSARITEVGAGLSLWPNALRALDALGIGDQVRGRAREEGSAGIRDSRGRWLSRTDIDAVRTRYGSPILLHRADLLDILRAAIPEGVVRTGVSVTEVRPDGTVAHSAGTSVGDVVVGADGIHSVVRRAVCGPIEPRYSGYTAWRLVVTPTEPVGEMGESWGRGERFGYGTLPDGRVYCFATADMAEGASGGGLSELRARFGSWHAPIPALLAAADAATILKHDLYDLPPLKSYVAGRIALLGDAAHAMTPNLGQGACQALEDAVVLARVAAEDGDLSRYDAQRRPRTQMIVKRSRMIGAVGQLASPAAALARNTLLRLIPPAVQLGSLAPILDWDD</sequence>
<dbReference type="PANTHER" id="PTHR13789:SF309">
    <property type="entry name" value="PUTATIVE (AFU_ORTHOLOGUE AFUA_6G14510)-RELATED"/>
    <property type="match status" value="1"/>
</dbReference>
<dbReference type="AlphaFoldDB" id="A0A370I2W0"/>
<dbReference type="PANTHER" id="PTHR13789">
    <property type="entry name" value="MONOOXYGENASE"/>
    <property type="match status" value="1"/>
</dbReference>
<dbReference type="RefSeq" id="WP_067998579.1">
    <property type="nucleotide sequence ID" value="NZ_QQBC01000007.1"/>
</dbReference>
<dbReference type="EMBL" id="QQBC01000007">
    <property type="protein sequence ID" value="RDI65063.1"/>
    <property type="molecule type" value="Genomic_DNA"/>
</dbReference>
<dbReference type="STRING" id="1210086.GCA_001613105_03235"/>
<name>A0A370I2W0_9NOCA</name>
<organism evidence="4 5">
    <name type="scientific">Nocardia pseudobrasiliensis</name>
    <dbReference type="NCBI Taxonomy" id="45979"/>
    <lineage>
        <taxon>Bacteria</taxon>
        <taxon>Bacillati</taxon>
        <taxon>Actinomycetota</taxon>
        <taxon>Actinomycetes</taxon>
        <taxon>Mycobacteriales</taxon>
        <taxon>Nocardiaceae</taxon>
        <taxon>Nocardia</taxon>
    </lineage>
</organism>
<proteinExistence type="predicted"/>
<evidence type="ECO:0000256" key="2">
    <source>
        <dbReference type="ARBA" id="ARBA00023033"/>
    </source>
</evidence>